<name>A0ABQ7GV99_DUNSA</name>
<protein>
    <submittedName>
        <fullName evidence="1">Uncharacterized protein</fullName>
    </submittedName>
</protein>
<accession>A0ABQ7GV99</accession>
<proteinExistence type="predicted"/>
<evidence type="ECO:0000313" key="1">
    <source>
        <dbReference type="EMBL" id="KAF5838467.1"/>
    </source>
</evidence>
<comment type="caution">
    <text evidence="1">The sequence shown here is derived from an EMBL/GenBank/DDBJ whole genome shotgun (WGS) entry which is preliminary data.</text>
</comment>
<reference evidence="1" key="1">
    <citation type="submission" date="2017-08" db="EMBL/GenBank/DDBJ databases">
        <authorList>
            <person name="Polle J.E."/>
            <person name="Barry K."/>
            <person name="Cushman J."/>
            <person name="Schmutz J."/>
            <person name="Tran D."/>
            <person name="Hathwaick L.T."/>
            <person name="Yim W.C."/>
            <person name="Jenkins J."/>
            <person name="Mckie-Krisberg Z.M."/>
            <person name="Prochnik S."/>
            <person name="Lindquist E."/>
            <person name="Dockter R.B."/>
            <person name="Adam C."/>
            <person name="Molina H."/>
            <person name="Bunkerborg J."/>
            <person name="Jin E."/>
            <person name="Buchheim M."/>
            <person name="Magnuson J."/>
        </authorList>
    </citation>
    <scope>NUCLEOTIDE SEQUENCE</scope>
    <source>
        <strain evidence="1">CCAP 19/18</strain>
    </source>
</reference>
<evidence type="ECO:0000313" key="2">
    <source>
        <dbReference type="Proteomes" id="UP000815325"/>
    </source>
</evidence>
<sequence length="82" mass="8287">MVCLSLKPSSCALEGAPTQSGGMCEVSTLPQAATALGLGGLLLCFGWGATLHNIQPASHCHVAAAILQGKSSPEFDQLCCSV</sequence>
<keyword evidence="2" id="KW-1185">Reference proteome</keyword>
<organism evidence="1 2">
    <name type="scientific">Dunaliella salina</name>
    <name type="common">Green alga</name>
    <name type="synonym">Protococcus salinus</name>
    <dbReference type="NCBI Taxonomy" id="3046"/>
    <lineage>
        <taxon>Eukaryota</taxon>
        <taxon>Viridiplantae</taxon>
        <taxon>Chlorophyta</taxon>
        <taxon>core chlorophytes</taxon>
        <taxon>Chlorophyceae</taxon>
        <taxon>CS clade</taxon>
        <taxon>Chlamydomonadales</taxon>
        <taxon>Dunaliellaceae</taxon>
        <taxon>Dunaliella</taxon>
    </lineage>
</organism>
<dbReference type="EMBL" id="MU069578">
    <property type="protein sequence ID" value="KAF5838467.1"/>
    <property type="molecule type" value="Genomic_DNA"/>
</dbReference>
<dbReference type="Proteomes" id="UP000815325">
    <property type="component" value="Unassembled WGS sequence"/>
</dbReference>
<gene>
    <name evidence="1" type="ORF">DUNSADRAFT_2861</name>
</gene>